<dbReference type="Proteomes" id="UP000286045">
    <property type="component" value="Unassembled WGS sequence"/>
</dbReference>
<dbReference type="EMBL" id="RYZI01000230">
    <property type="protein sequence ID" value="RWA07891.1"/>
    <property type="molecule type" value="Genomic_DNA"/>
</dbReference>
<dbReference type="STRING" id="363999.A0A439D0W3"/>
<protein>
    <submittedName>
        <fullName evidence="1">Uncharacterized protein</fullName>
    </submittedName>
</protein>
<evidence type="ECO:0000313" key="1">
    <source>
        <dbReference type="EMBL" id="RWA07891.1"/>
    </source>
</evidence>
<comment type="caution">
    <text evidence="1">The sequence shown here is derived from an EMBL/GenBank/DDBJ whole genome shotgun (WGS) entry which is preliminary data.</text>
</comment>
<accession>A0A439D0W3</accession>
<organism evidence="1 2">
    <name type="scientific">Xylaria grammica</name>
    <dbReference type="NCBI Taxonomy" id="363999"/>
    <lineage>
        <taxon>Eukaryota</taxon>
        <taxon>Fungi</taxon>
        <taxon>Dikarya</taxon>
        <taxon>Ascomycota</taxon>
        <taxon>Pezizomycotina</taxon>
        <taxon>Sordariomycetes</taxon>
        <taxon>Xylariomycetidae</taxon>
        <taxon>Xylariales</taxon>
        <taxon>Xylariaceae</taxon>
        <taxon>Xylaria</taxon>
    </lineage>
</organism>
<dbReference type="AlphaFoldDB" id="A0A439D0W3"/>
<evidence type="ECO:0000313" key="2">
    <source>
        <dbReference type="Proteomes" id="UP000286045"/>
    </source>
</evidence>
<reference evidence="1 2" key="1">
    <citation type="submission" date="2018-12" db="EMBL/GenBank/DDBJ databases">
        <title>Draft genome sequence of Xylaria grammica IHI A82.</title>
        <authorList>
            <person name="Buettner E."/>
            <person name="Kellner H."/>
        </authorList>
    </citation>
    <scope>NUCLEOTIDE SEQUENCE [LARGE SCALE GENOMIC DNA]</scope>
    <source>
        <strain evidence="1 2">IHI A82</strain>
    </source>
</reference>
<name>A0A439D0W3_9PEZI</name>
<keyword evidence="2" id="KW-1185">Reference proteome</keyword>
<sequence>MSGYTNDYLNDVFFGNSSDQLGVGQTGAPRNSISAAAAASWNEAIDPKAKKQAEKKRARVLLRQLWRLPAPWELCLFRTEVDIIYFWNTEVKEFRTQKPALYSKKEDGVTTYDRKGKGKETTIPQKDGNSYRNLIYIDYALNPRNSTGTVSIEGLASMRRVRIRPDPESEFISDMRTDNDVSPIRLAFVEELLHSATTDRRFNTSSMRRVHEMMGAMKDPDLLDPGYLTTLLPGALAELFHVAIAGGRLDMFEVIMEMICGISITVDIDVPG</sequence>
<gene>
    <name evidence="1" type="ORF">EKO27_g7199</name>
</gene>
<proteinExistence type="predicted"/>